<reference evidence="2" key="2">
    <citation type="submission" date="2017-10" db="EMBL/GenBank/DDBJ databases">
        <title>Ladona fulva Genome sequencing and assembly.</title>
        <authorList>
            <person name="Murali S."/>
            <person name="Richards S."/>
            <person name="Bandaranaike D."/>
            <person name="Bellair M."/>
            <person name="Blankenburg K."/>
            <person name="Chao H."/>
            <person name="Dinh H."/>
            <person name="Doddapaneni H."/>
            <person name="Dugan-Rocha S."/>
            <person name="Elkadiri S."/>
            <person name="Gnanaolivu R."/>
            <person name="Hernandez B."/>
            <person name="Skinner E."/>
            <person name="Javaid M."/>
            <person name="Lee S."/>
            <person name="Li M."/>
            <person name="Ming W."/>
            <person name="Munidasa M."/>
            <person name="Muniz J."/>
            <person name="Nguyen L."/>
            <person name="Hughes D."/>
            <person name="Osuji N."/>
            <person name="Pu L.-L."/>
            <person name="Puazo M."/>
            <person name="Qu C."/>
            <person name="Quiroz J."/>
            <person name="Raj R."/>
            <person name="Weissenberger G."/>
            <person name="Xin Y."/>
            <person name="Zou X."/>
            <person name="Han Y."/>
            <person name="Worley K."/>
            <person name="Muzny D."/>
            <person name="Gibbs R."/>
        </authorList>
    </citation>
    <scope>NUCLEOTIDE SEQUENCE</scope>
    <source>
        <strain evidence="2">Sampled in the wild</strain>
    </source>
</reference>
<dbReference type="AlphaFoldDB" id="A0A8K0P5D8"/>
<accession>A0A8K0P5D8</accession>
<evidence type="ECO:0000313" key="2">
    <source>
        <dbReference type="EMBL" id="KAG8231529.1"/>
    </source>
</evidence>
<comment type="caution">
    <text evidence="2">The sequence shown here is derived from an EMBL/GenBank/DDBJ whole genome shotgun (WGS) entry which is preliminary data.</text>
</comment>
<feature type="region of interest" description="Disordered" evidence="1">
    <location>
        <begin position="1"/>
        <end position="25"/>
    </location>
</feature>
<organism evidence="2 3">
    <name type="scientific">Ladona fulva</name>
    <name type="common">Scarce chaser dragonfly</name>
    <name type="synonym">Libellula fulva</name>
    <dbReference type="NCBI Taxonomy" id="123851"/>
    <lineage>
        <taxon>Eukaryota</taxon>
        <taxon>Metazoa</taxon>
        <taxon>Ecdysozoa</taxon>
        <taxon>Arthropoda</taxon>
        <taxon>Hexapoda</taxon>
        <taxon>Insecta</taxon>
        <taxon>Pterygota</taxon>
        <taxon>Palaeoptera</taxon>
        <taxon>Odonata</taxon>
        <taxon>Epiprocta</taxon>
        <taxon>Anisoptera</taxon>
        <taxon>Libelluloidea</taxon>
        <taxon>Libellulidae</taxon>
        <taxon>Ladona</taxon>
    </lineage>
</organism>
<proteinExistence type="predicted"/>
<dbReference type="Proteomes" id="UP000792457">
    <property type="component" value="Unassembled WGS sequence"/>
</dbReference>
<dbReference type="OrthoDB" id="6624189at2759"/>
<dbReference type="EMBL" id="KZ308558">
    <property type="protein sequence ID" value="KAG8231529.1"/>
    <property type="molecule type" value="Genomic_DNA"/>
</dbReference>
<evidence type="ECO:0000256" key="1">
    <source>
        <dbReference type="SAM" id="MobiDB-lite"/>
    </source>
</evidence>
<gene>
    <name evidence="2" type="ORF">J437_LFUL008070</name>
</gene>
<protein>
    <submittedName>
        <fullName evidence="2">Uncharacterized protein</fullName>
    </submittedName>
</protein>
<reference evidence="2" key="1">
    <citation type="submission" date="2013-04" db="EMBL/GenBank/DDBJ databases">
        <authorList>
            <person name="Qu J."/>
            <person name="Murali S.C."/>
            <person name="Bandaranaike D."/>
            <person name="Bellair M."/>
            <person name="Blankenburg K."/>
            <person name="Chao H."/>
            <person name="Dinh H."/>
            <person name="Doddapaneni H."/>
            <person name="Downs B."/>
            <person name="Dugan-Rocha S."/>
            <person name="Elkadiri S."/>
            <person name="Gnanaolivu R.D."/>
            <person name="Hernandez B."/>
            <person name="Javaid M."/>
            <person name="Jayaseelan J.C."/>
            <person name="Lee S."/>
            <person name="Li M."/>
            <person name="Ming W."/>
            <person name="Munidasa M."/>
            <person name="Muniz J."/>
            <person name="Nguyen L."/>
            <person name="Ongeri F."/>
            <person name="Osuji N."/>
            <person name="Pu L.-L."/>
            <person name="Puazo M."/>
            <person name="Qu C."/>
            <person name="Quiroz J."/>
            <person name="Raj R."/>
            <person name="Weissenberger G."/>
            <person name="Xin Y."/>
            <person name="Zou X."/>
            <person name="Han Y."/>
            <person name="Richards S."/>
            <person name="Worley K."/>
            <person name="Muzny D."/>
            <person name="Gibbs R."/>
        </authorList>
    </citation>
    <scope>NUCLEOTIDE SEQUENCE</scope>
    <source>
        <strain evidence="2">Sampled in the wild</strain>
    </source>
</reference>
<keyword evidence="3" id="KW-1185">Reference proteome</keyword>
<sequence>MSKERWPKIPMDMIPAGKRPRGQPRKRWIDGVKEDLQLLGAWEEWQQTANNRKEWRTLNGKINS</sequence>
<name>A0A8K0P5D8_LADFU</name>
<evidence type="ECO:0000313" key="3">
    <source>
        <dbReference type="Proteomes" id="UP000792457"/>
    </source>
</evidence>